<evidence type="ECO:0000313" key="2">
    <source>
        <dbReference type="EMBL" id="TBW53345.1"/>
    </source>
</evidence>
<proteinExistence type="predicted"/>
<feature type="domain" description="HTH marR-type" evidence="1">
    <location>
        <begin position="13"/>
        <end position="149"/>
    </location>
</feature>
<dbReference type="PANTHER" id="PTHR33164:SF106">
    <property type="entry name" value="TRANSCRIPTIONAL REGULATORY PROTEIN"/>
    <property type="match status" value="1"/>
</dbReference>
<dbReference type="Gene3D" id="1.10.10.10">
    <property type="entry name" value="Winged helix-like DNA-binding domain superfamily/Winged helix DNA-binding domain"/>
    <property type="match status" value="1"/>
</dbReference>
<dbReference type="Proteomes" id="UP000313645">
    <property type="component" value="Unassembled WGS sequence"/>
</dbReference>
<reference evidence="2 3" key="1">
    <citation type="submission" date="2019-02" db="EMBL/GenBank/DDBJ databases">
        <title>Marinobacter halodurans sp. nov., a marine bacterium isolated from sea tidal flat.</title>
        <authorList>
            <person name="Yoo Y."/>
            <person name="Lee D.W."/>
            <person name="Kim B.S."/>
            <person name="Kim J.-J."/>
        </authorList>
    </citation>
    <scope>NUCLEOTIDE SEQUENCE [LARGE SCALE GENOMIC DNA]</scope>
    <source>
        <strain evidence="2 3">YJ-S3-2</strain>
    </source>
</reference>
<dbReference type="InterPro" id="IPR000835">
    <property type="entry name" value="HTH_MarR-typ"/>
</dbReference>
<keyword evidence="3" id="KW-1185">Reference proteome</keyword>
<sequence>MVSKLKKDQRKSREDLLARLAKVGREHSDATVLFHATVARLLGLNATDYKTLGALDREGPMTAGDIAKHTGLATASVTNLVDRLEKKGYVRRISDPADRRRVVVAPAAEAVDRAERLLGSTRQSLTRLYEDYSESELAVIADFLSRNAERLRTETGKLGSNSGASRT</sequence>
<comment type="caution">
    <text evidence="2">The sequence shown here is derived from an EMBL/GenBank/DDBJ whole genome shotgun (WGS) entry which is preliminary data.</text>
</comment>
<dbReference type="InterPro" id="IPR036388">
    <property type="entry name" value="WH-like_DNA-bd_sf"/>
</dbReference>
<dbReference type="SMART" id="SM00347">
    <property type="entry name" value="HTH_MARR"/>
    <property type="match status" value="1"/>
</dbReference>
<evidence type="ECO:0000259" key="1">
    <source>
        <dbReference type="PROSITE" id="PS50995"/>
    </source>
</evidence>
<protein>
    <submittedName>
        <fullName evidence="2">MarR family transcriptional regulator</fullName>
    </submittedName>
</protein>
<dbReference type="PANTHER" id="PTHR33164">
    <property type="entry name" value="TRANSCRIPTIONAL REGULATOR, MARR FAMILY"/>
    <property type="match status" value="1"/>
</dbReference>
<organism evidence="2 3">
    <name type="scientific">Marinobacter halodurans</name>
    <dbReference type="NCBI Taxonomy" id="2528979"/>
    <lineage>
        <taxon>Bacteria</taxon>
        <taxon>Pseudomonadati</taxon>
        <taxon>Pseudomonadota</taxon>
        <taxon>Gammaproteobacteria</taxon>
        <taxon>Pseudomonadales</taxon>
        <taxon>Marinobacteraceae</taxon>
        <taxon>Marinobacter</taxon>
    </lineage>
</organism>
<dbReference type="InterPro" id="IPR039422">
    <property type="entry name" value="MarR/SlyA-like"/>
</dbReference>
<name>A0ABY1ZI04_9GAMM</name>
<accession>A0ABY1ZI04</accession>
<dbReference type="PROSITE" id="PS50995">
    <property type="entry name" value="HTH_MARR_2"/>
    <property type="match status" value="1"/>
</dbReference>
<dbReference type="SUPFAM" id="SSF46785">
    <property type="entry name" value="Winged helix' DNA-binding domain"/>
    <property type="match status" value="1"/>
</dbReference>
<evidence type="ECO:0000313" key="3">
    <source>
        <dbReference type="Proteomes" id="UP000313645"/>
    </source>
</evidence>
<gene>
    <name evidence="2" type="ORF">EZI54_15295</name>
</gene>
<dbReference type="InterPro" id="IPR036390">
    <property type="entry name" value="WH_DNA-bd_sf"/>
</dbReference>
<dbReference type="EMBL" id="SJDL01000025">
    <property type="protein sequence ID" value="TBW53345.1"/>
    <property type="molecule type" value="Genomic_DNA"/>
</dbReference>
<dbReference type="Pfam" id="PF12802">
    <property type="entry name" value="MarR_2"/>
    <property type="match status" value="1"/>
</dbReference>